<dbReference type="SUPFAM" id="SSF159501">
    <property type="entry name" value="EreA/ChaN-like"/>
    <property type="match status" value="1"/>
</dbReference>
<reference evidence="3 4" key="1">
    <citation type="journal article" date="2014" name="Int. J. Syst. Evol. Microbiol.">
        <title>Complete genome sequence of Corynebacterium casei LMG S-19264T (=DSM 44701T), isolated from a smear-ripened cheese.</title>
        <authorList>
            <consortium name="US DOE Joint Genome Institute (JGI-PGF)"/>
            <person name="Walter F."/>
            <person name="Albersmeier A."/>
            <person name="Kalinowski J."/>
            <person name="Ruckert C."/>
        </authorList>
    </citation>
    <scope>NUCLEOTIDE SEQUENCE [LARGE SCALE GENOMIC DNA]</scope>
    <source>
        <strain evidence="3 4">CGMCC 1.9161</strain>
    </source>
</reference>
<dbReference type="AlphaFoldDB" id="A0A917QFH9"/>
<dbReference type="Gene3D" id="3.40.50.11550">
    <property type="match status" value="2"/>
</dbReference>
<dbReference type="Pfam" id="PF04187">
    <property type="entry name" value="Cofac_haem_bdg"/>
    <property type="match status" value="1"/>
</dbReference>
<evidence type="ECO:0000313" key="3">
    <source>
        <dbReference type="EMBL" id="GGK48384.1"/>
    </source>
</evidence>
<dbReference type="EMBL" id="BMMF01000013">
    <property type="protein sequence ID" value="GGK48384.1"/>
    <property type="molecule type" value="Genomic_DNA"/>
</dbReference>
<protein>
    <recommendedName>
        <fullName evidence="2">Haem-binding uptake Tiki superfamily ChaN domain-containing protein</fullName>
    </recommendedName>
</protein>
<name>A0A917QFH9_9HYPH</name>
<comment type="caution">
    <text evidence="3">The sequence shown here is derived from an EMBL/GenBank/DDBJ whole genome shotgun (WGS) entry which is preliminary data.</text>
</comment>
<evidence type="ECO:0000313" key="4">
    <source>
        <dbReference type="Proteomes" id="UP000600449"/>
    </source>
</evidence>
<gene>
    <name evidence="3" type="ORF">GCM10011322_39200</name>
</gene>
<proteinExistence type="predicted"/>
<feature type="domain" description="Haem-binding uptake Tiki superfamily ChaN" evidence="2">
    <location>
        <begin position="53"/>
        <end position="241"/>
    </location>
</feature>
<keyword evidence="1" id="KW-0732">Signal</keyword>
<accession>A0A917QFH9</accession>
<dbReference type="RefSeq" id="WP_188914952.1">
    <property type="nucleotide sequence ID" value="NZ_BMMF01000013.1"/>
</dbReference>
<dbReference type="InterPro" id="IPR007314">
    <property type="entry name" value="Cofac_haem-bd_dom"/>
</dbReference>
<feature type="chain" id="PRO_5036769194" description="Haem-binding uptake Tiki superfamily ChaN domain-containing protein" evidence="1">
    <location>
        <begin position="21"/>
        <end position="314"/>
    </location>
</feature>
<evidence type="ECO:0000259" key="2">
    <source>
        <dbReference type="Pfam" id="PF04187"/>
    </source>
</evidence>
<keyword evidence="4" id="KW-1185">Reference proteome</keyword>
<feature type="signal peptide" evidence="1">
    <location>
        <begin position="1"/>
        <end position="20"/>
    </location>
</feature>
<dbReference type="Proteomes" id="UP000600449">
    <property type="component" value="Unassembled WGS sequence"/>
</dbReference>
<sequence length="314" mass="32576">MRTFTTALLLVAATAAPALAASEIPAFVGPNAPLVGAIHDARTGEALTPEIVAAMVAEADLVLLGERHDNPDHHALQAWATGVAAAAHPEGRLVLEMVRRGEDVPLAEASAQDVEALGEALAWEANGWPDFAMYAPILEAALEADWTLHAGDVDRETMGALASDTDPLGETERARLALDAPLPDAALATMEQAIVEGHCGLLPDEAVPGFVAAQRLRDASLADALLEAPSPAVLIAGAGHVGPEAVPFYLAARAPERETLTIAFVEAPADVEEPGALAPGFGTQDAPVDIAWFTPAIERGDVCASLRERFAPAD</sequence>
<evidence type="ECO:0000256" key="1">
    <source>
        <dbReference type="SAM" id="SignalP"/>
    </source>
</evidence>
<dbReference type="CDD" id="cd14727">
    <property type="entry name" value="ChanN-like"/>
    <property type="match status" value="1"/>
</dbReference>
<organism evidence="3 4">
    <name type="scientific">Salinarimonas ramus</name>
    <dbReference type="NCBI Taxonomy" id="690164"/>
    <lineage>
        <taxon>Bacteria</taxon>
        <taxon>Pseudomonadati</taxon>
        <taxon>Pseudomonadota</taxon>
        <taxon>Alphaproteobacteria</taxon>
        <taxon>Hyphomicrobiales</taxon>
        <taxon>Salinarimonadaceae</taxon>
        <taxon>Salinarimonas</taxon>
    </lineage>
</organism>